<evidence type="ECO:0000256" key="3">
    <source>
        <dbReference type="ARBA" id="ARBA00022578"/>
    </source>
</evidence>
<keyword evidence="7" id="KW-1185">Reference proteome</keyword>
<dbReference type="EnsemblBacteria" id="AAM72462">
    <property type="protein sequence ID" value="AAM72462"/>
    <property type="gene ID" value="CT1231"/>
</dbReference>
<comment type="function">
    <text evidence="1">Required for the transposition of the insertion element.</text>
</comment>
<name>Q8KD25_CHLTE</name>
<dbReference type="PANTHER" id="PTHR33217">
    <property type="entry name" value="TRANSPOSASE FOR INSERTION SEQUENCE ELEMENT IS1081"/>
    <property type="match status" value="1"/>
</dbReference>
<accession>Q8KD25</accession>
<dbReference type="RefSeq" id="WP_010932901.1">
    <property type="nucleotide sequence ID" value="NC_002932.3"/>
</dbReference>
<sequence length="120" mass="13332">MTRKKNKTPDIQGELIGQLGYPKHLPIVLPNTGNSRNEHGMSVRDMQAMLLELYQVEVSKALISSVTDAIKLIYLAMQNIAKKWTMPIKNWGAVINQFSITFEGRGASGPSMKTTVDTLN</sequence>
<reference evidence="6 7" key="1">
    <citation type="journal article" date="2002" name="Proc. Natl. Acad. Sci. U.S.A.">
        <title>The complete genome sequence of Chlorobium tepidum TLS, a photosynthetic, anaerobic, green-sulfur bacterium.</title>
        <authorList>
            <person name="Eisen J.A."/>
            <person name="Nelson K.E."/>
            <person name="Paulsen I.T."/>
            <person name="Heidelberg J.F."/>
            <person name="Wu M."/>
            <person name="Dodson R.J."/>
            <person name="Deboy R."/>
            <person name="Gwinn M.L."/>
            <person name="Nelson W.C."/>
            <person name="Haft D.H."/>
            <person name="Hickey E.K."/>
            <person name="Peterson J.D."/>
            <person name="Durkin A.S."/>
            <person name="Kolonay J.L."/>
            <person name="Yang F."/>
            <person name="Holt I."/>
            <person name="Umayam L.A."/>
            <person name="Mason T."/>
            <person name="Brenner M."/>
            <person name="Shea T.P."/>
            <person name="Parksey D."/>
            <person name="Nierman W.C."/>
            <person name="Feldblyum T.V."/>
            <person name="Hansen C.L."/>
            <person name="Craven M.B."/>
            <person name="Radune D."/>
            <person name="Vamathevan J."/>
            <person name="Khouri H."/>
            <person name="White O."/>
            <person name="Gruber T.M."/>
            <person name="Ketchum K.A."/>
            <person name="Venter J.C."/>
            <person name="Tettelin H."/>
            <person name="Bryant D.A."/>
            <person name="Fraser C.M."/>
        </authorList>
    </citation>
    <scope>NUCLEOTIDE SEQUENCE [LARGE SCALE GENOMIC DNA]</scope>
    <source>
        <strain evidence="7">ATCC 49652 / DSM 12025 / NBRC 103806 / TLS</strain>
    </source>
</reference>
<evidence type="ECO:0000256" key="4">
    <source>
        <dbReference type="ARBA" id="ARBA00023125"/>
    </source>
</evidence>
<dbReference type="AlphaFoldDB" id="Q8KD25"/>
<dbReference type="PATRIC" id="fig|194439.7.peg.1121"/>
<dbReference type="PANTHER" id="PTHR33217:SF5">
    <property type="entry name" value="MUTATOR FAMILY TRANSPOSASE"/>
    <property type="match status" value="1"/>
</dbReference>
<keyword evidence="4" id="KW-0238">DNA-binding</keyword>
<dbReference type="HOGENOM" id="CLU_2045521_0_0_10"/>
<dbReference type="OrthoDB" id="9779930at2"/>
<gene>
    <name evidence="6" type="ordered locus">CT1231</name>
</gene>
<dbReference type="GO" id="GO:0004803">
    <property type="term" value="F:transposase activity"/>
    <property type="evidence" value="ECO:0007669"/>
    <property type="project" value="InterPro"/>
</dbReference>
<evidence type="ECO:0000256" key="1">
    <source>
        <dbReference type="ARBA" id="ARBA00002190"/>
    </source>
</evidence>
<proteinExistence type="inferred from homology"/>
<dbReference type="KEGG" id="cte:CT1231"/>
<evidence type="ECO:0000256" key="2">
    <source>
        <dbReference type="ARBA" id="ARBA00010961"/>
    </source>
</evidence>
<dbReference type="Proteomes" id="UP000001007">
    <property type="component" value="Chromosome"/>
</dbReference>
<dbReference type="InterPro" id="IPR001207">
    <property type="entry name" value="Transposase_mutator"/>
</dbReference>
<protein>
    <submittedName>
        <fullName evidence="6">Transposase, internal deletion</fullName>
    </submittedName>
</protein>
<organism evidence="6 7">
    <name type="scientific">Chlorobaculum tepidum (strain ATCC 49652 / DSM 12025 / NBRC 103806 / TLS)</name>
    <name type="common">Chlorobium tepidum</name>
    <dbReference type="NCBI Taxonomy" id="194439"/>
    <lineage>
        <taxon>Bacteria</taxon>
        <taxon>Pseudomonadati</taxon>
        <taxon>Chlorobiota</taxon>
        <taxon>Chlorobiia</taxon>
        <taxon>Chlorobiales</taxon>
        <taxon>Chlorobiaceae</taxon>
        <taxon>Chlorobaculum</taxon>
    </lineage>
</organism>
<evidence type="ECO:0000313" key="6">
    <source>
        <dbReference type="EMBL" id="AAM72462.1"/>
    </source>
</evidence>
<dbReference type="GO" id="GO:0006313">
    <property type="term" value="P:DNA transposition"/>
    <property type="evidence" value="ECO:0007669"/>
    <property type="project" value="InterPro"/>
</dbReference>
<dbReference type="GO" id="GO:0003677">
    <property type="term" value="F:DNA binding"/>
    <property type="evidence" value="ECO:0007669"/>
    <property type="project" value="UniProtKB-KW"/>
</dbReference>
<dbReference type="EMBL" id="AE006470">
    <property type="protein sequence ID" value="AAM72462.1"/>
    <property type="molecule type" value="Genomic_DNA"/>
</dbReference>
<dbReference type="eggNOG" id="COG3328">
    <property type="taxonomic scope" value="Bacteria"/>
</dbReference>
<keyword evidence="3" id="KW-0815">Transposition</keyword>
<evidence type="ECO:0000256" key="5">
    <source>
        <dbReference type="ARBA" id="ARBA00023172"/>
    </source>
</evidence>
<evidence type="ECO:0000313" key="7">
    <source>
        <dbReference type="Proteomes" id="UP000001007"/>
    </source>
</evidence>
<keyword evidence="5" id="KW-0233">DNA recombination</keyword>
<comment type="similarity">
    <text evidence="2">Belongs to the transposase mutator family.</text>
</comment>